<evidence type="ECO:0000313" key="1">
    <source>
        <dbReference type="EMBL" id="CAG8500753.1"/>
    </source>
</evidence>
<name>A0ACA9L0J3_9GLOM</name>
<dbReference type="EMBL" id="CAJVPU010002418">
    <property type="protein sequence ID" value="CAG8500753.1"/>
    <property type="molecule type" value="Genomic_DNA"/>
</dbReference>
<protein>
    <submittedName>
        <fullName evidence="1">10870_t:CDS:1</fullName>
    </submittedName>
</protein>
<accession>A0ACA9L0J3</accession>
<proteinExistence type="predicted"/>
<keyword evidence="2" id="KW-1185">Reference proteome</keyword>
<sequence>MNTCDTCEYIFLEPLTPQNYLSQSHKPFKLLSSNDSKNQTLVQDNYPYIHVTRIISQRKTNYIYKLLSLGFYPLAVNKTRRNSLNGTIYRILDNYSVSVTIYQTSIICKTQYQNNGSVKYTISWVDCNYKLQRQVKSYDSATDASNKFLQKLGKSNKSSISGVKLFALDLECLEKRRDELNSPQSIHRQRSLEGLSSTQQNRRLKLLANDIKNNVQSLFLQHNTTSLKVEKVDLRISEPKIKSFNFVFHESDLMLVKNQFMMLDTSVVTVLTLTCAAVAR</sequence>
<evidence type="ECO:0000313" key="2">
    <source>
        <dbReference type="Proteomes" id="UP000789702"/>
    </source>
</evidence>
<reference evidence="1" key="1">
    <citation type="submission" date="2021-06" db="EMBL/GenBank/DDBJ databases">
        <authorList>
            <person name="Kallberg Y."/>
            <person name="Tangrot J."/>
            <person name="Rosling A."/>
        </authorList>
    </citation>
    <scope>NUCLEOTIDE SEQUENCE</scope>
    <source>
        <strain evidence="1">IL203A</strain>
    </source>
</reference>
<organism evidence="1 2">
    <name type="scientific">Dentiscutata heterogama</name>
    <dbReference type="NCBI Taxonomy" id="1316150"/>
    <lineage>
        <taxon>Eukaryota</taxon>
        <taxon>Fungi</taxon>
        <taxon>Fungi incertae sedis</taxon>
        <taxon>Mucoromycota</taxon>
        <taxon>Glomeromycotina</taxon>
        <taxon>Glomeromycetes</taxon>
        <taxon>Diversisporales</taxon>
        <taxon>Gigasporaceae</taxon>
        <taxon>Dentiscutata</taxon>
    </lineage>
</organism>
<comment type="caution">
    <text evidence="1">The sequence shown here is derived from an EMBL/GenBank/DDBJ whole genome shotgun (WGS) entry which is preliminary data.</text>
</comment>
<dbReference type="Proteomes" id="UP000789702">
    <property type="component" value="Unassembled WGS sequence"/>
</dbReference>
<gene>
    <name evidence="1" type="ORF">DHETER_LOCUS2995</name>
</gene>